<dbReference type="Pfam" id="PF11271">
    <property type="entry name" value="PorA"/>
    <property type="match status" value="1"/>
</dbReference>
<dbReference type="EMBL" id="VZRB01000035">
    <property type="protein sequence ID" value="KAB1140995.1"/>
    <property type="molecule type" value="Genomic_DNA"/>
</dbReference>
<gene>
    <name evidence="1" type="ORF">F7R91_33755</name>
</gene>
<dbReference type="AlphaFoldDB" id="A0A6H9USK1"/>
<comment type="caution">
    <text evidence="1">The sequence shown here is derived from an EMBL/GenBank/DDBJ whole genome shotgun (WGS) entry which is preliminary data.</text>
</comment>
<keyword evidence="2" id="KW-1185">Reference proteome</keyword>
<sequence>MRRTASALPFVLLGLGVFVLVLSQLLAGYVEPRVKRTPVNIESTSVLTGTGSYFDTSAVSTVRGKRLTVTRRIVGDVTASERSGNAVWNVSTQIDSPGTLALRDPRKSLQWTTERWVTDRRTNRPVHCCGEQPSFAGDAYLKFPFDVQKRTYTWWDGVLGAAVPLKFSGTTQVLGHEGYLFTGAVAPRRTDVARQVPGALVGRPGQSQVKAEQWYANARIELVVERRTGRIMNARIAPKITLRAPGAQRDAVTLLASNRLEFTDATRRAQVAQSSADSSRLEALGETAPAYGTVAGGVLAAAGLTLLVRGRRRPAVDEASQRVDRTHTGD</sequence>
<organism evidence="1 2">
    <name type="scientific">Streptomyces luteolifulvus</name>
    <dbReference type="NCBI Taxonomy" id="2615112"/>
    <lineage>
        <taxon>Bacteria</taxon>
        <taxon>Bacillati</taxon>
        <taxon>Actinomycetota</taxon>
        <taxon>Actinomycetes</taxon>
        <taxon>Kitasatosporales</taxon>
        <taxon>Streptomycetaceae</taxon>
        <taxon>Streptomyces</taxon>
    </lineage>
</organism>
<dbReference type="RefSeq" id="WP_150955868.1">
    <property type="nucleotide sequence ID" value="NZ_VZRB01000035.1"/>
</dbReference>
<accession>A0A6H9USK1</accession>
<protein>
    <submittedName>
        <fullName evidence="1">DUF3068 domain-containing protein</fullName>
    </submittedName>
</protein>
<evidence type="ECO:0000313" key="1">
    <source>
        <dbReference type="EMBL" id="KAB1140995.1"/>
    </source>
</evidence>
<dbReference type="InterPro" id="IPR021424">
    <property type="entry name" value="PorA"/>
</dbReference>
<evidence type="ECO:0000313" key="2">
    <source>
        <dbReference type="Proteomes" id="UP000442707"/>
    </source>
</evidence>
<reference evidence="1 2" key="1">
    <citation type="submission" date="2019-09" db="EMBL/GenBank/DDBJ databases">
        <title>Screening of Novel Bioactive Compounds from Soil-Associated.</title>
        <authorList>
            <person name="Zhao S."/>
        </authorList>
    </citation>
    <scope>NUCLEOTIDE SEQUENCE [LARGE SCALE GENOMIC DNA]</scope>
    <source>
        <strain evidence="1 2">HIT-DPA4</strain>
    </source>
</reference>
<proteinExistence type="predicted"/>
<name>A0A6H9USK1_9ACTN</name>
<dbReference type="Proteomes" id="UP000442707">
    <property type="component" value="Unassembled WGS sequence"/>
</dbReference>